<evidence type="ECO:0000313" key="5">
    <source>
        <dbReference type="EMBL" id="MFL0245820.1"/>
    </source>
</evidence>
<dbReference type="Gene3D" id="3.40.630.30">
    <property type="match status" value="1"/>
</dbReference>
<dbReference type="PROSITE" id="PS51186">
    <property type="entry name" value="GNAT"/>
    <property type="match status" value="1"/>
</dbReference>
<feature type="domain" description="N-acetyltransferase" evidence="4">
    <location>
        <begin position="25"/>
        <end position="175"/>
    </location>
</feature>
<reference evidence="5 6" key="1">
    <citation type="submission" date="2024-11" db="EMBL/GenBank/DDBJ databases">
        <authorList>
            <person name="Heng Y.C."/>
            <person name="Lim A.C.H."/>
            <person name="Lee J.K.Y."/>
            <person name="Kittelmann S."/>
        </authorList>
    </citation>
    <scope>NUCLEOTIDE SEQUENCE [LARGE SCALE GENOMIC DNA]</scope>
    <source>
        <strain evidence="5 6">WILCCON 0185</strain>
    </source>
</reference>
<dbReference type="SUPFAM" id="SSF55729">
    <property type="entry name" value="Acyl-CoA N-acyltransferases (Nat)"/>
    <property type="match status" value="1"/>
</dbReference>
<dbReference type="PANTHER" id="PTHR43792:SF8">
    <property type="entry name" value="[RIBOSOMAL PROTEIN US5]-ALANINE N-ACETYLTRANSFERASE"/>
    <property type="match status" value="1"/>
</dbReference>
<sequence length="184" mass="21172">MDTNLFHELKGPKVYFKPLNIGDAQEIHNYASDEDVSRFIGWNLMNTLDDTCKYIEIMLKRESVGTHLYASVALKTTHEIIGTAMIFNFDKEANQAEIGYVFHKDHWGKGYGRECVALISDFAFESLKLHKLHATVVDVNIGSSRILEKNGYLLEGRLKDHFFIENKYYDALLFGKIQNMKDSK</sequence>
<evidence type="ECO:0000259" key="4">
    <source>
        <dbReference type="PROSITE" id="PS51186"/>
    </source>
</evidence>
<dbReference type="RefSeq" id="WP_406768276.1">
    <property type="nucleotide sequence ID" value="NZ_JBJHZZ010000001.1"/>
</dbReference>
<evidence type="ECO:0000256" key="3">
    <source>
        <dbReference type="ARBA" id="ARBA00038502"/>
    </source>
</evidence>
<dbReference type="Pfam" id="PF13302">
    <property type="entry name" value="Acetyltransf_3"/>
    <property type="match status" value="1"/>
</dbReference>
<dbReference type="CDD" id="cd04301">
    <property type="entry name" value="NAT_SF"/>
    <property type="match status" value="1"/>
</dbReference>
<evidence type="ECO:0000313" key="6">
    <source>
        <dbReference type="Proteomes" id="UP001623591"/>
    </source>
</evidence>
<comment type="similarity">
    <text evidence="3">Belongs to the acetyltransferase family. RimJ subfamily.</text>
</comment>
<proteinExistence type="inferred from homology"/>
<name>A0ABW8T1R2_9CLOT</name>
<dbReference type="EMBL" id="JBJHZZ010000001">
    <property type="protein sequence ID" value="MFL0245820.1"/>
    <property type="molecule type" value="Genomic_DNA"/>
</dbReference>
<comment type="caution">
    <text evidence="5">The sequence shown here is derived from an EMBL/GenBank/DDBJ whole genome shotgun (WGS) entry which is preliminary data.</text>
</comment>
<gene>
    <name evidence="5" type="ORF">ACJDUG_02370</name>
</gene>
<evidence type="ECO:0000256" key="1">
    <source>
        <dbReference type="ARBA" id="ARBA00022679"/>
    </source>
</evidence>
<dbReference type="InterPro" id="IPR051531">
    <property type="entry name" value="N-acetyltransferase"/>
</dbReference>
<accession>A0ABW8T1R2</accession>
<keyword evidence="2 5" id="KW-0012">Acyltransferase</keyword>
<dbReference type="EC" id="2.3.-.-" evidence="5"/>
<dbReference type="InterPro" id="IPR016181">
    <property type="entry name" value="Acyl_CoA_acyltransferase"/>
</dbReference>
<protein>
    <submittedName>
        <fullName evidence="5">GNAT family N-acetyltransferase</fullName>
        <ecNumber evidence="5">2.3.-.-</ecNumber>
    </submittedName>
</protein>
<dbReference type="InterPro" id="IPR000182">
    <property type="entry name" value="GNAT_dom"/>
</dbReference>
<keyword evidence="6" id="KW-1185">Reference proteome</keyword>
<keyword evidence="1 5" id="KW-0808">Transferase</keyword>
<dbReference type="Proteomes" id="UP001623591">
    <property type="component" value="Unassembled WGS sequence"/>
</dbReference>
<evidence type="ECO:0000256" key="2">
    <source>
        <dbReference type="ARBA" id="ARBA00023315"/>
    </source>
</evidence>
<dbReference type="GO" id="GO:0016746">
    <property type="term" value="F:acyltransferase activity"/>
    <property type="evidence" value="ECO:0007669"/>
    <property type="project" value="UniProtKB-KW"/>
</dbReference>
<organism evidence="5 6">
    <name type="scientific">Candidatus Clostridium stratigraminis</name>
    <dbReference type="NCBI Taxonomy" id="3381661"/>
    <lineage>
        <taxon>Bacteria</taxon>
        <taxon>Bacillati</taxon>
        <taxon>Bacillota</taxon>
        <taxon>Clostridia</taxon>
        <taxon>Eubacteriales</taxon>
        <taxon>Clostridiaceae</taxon>
        <taxon>Clostridium</taxon>
    </lineage>
</organism>
<dbReference type="PANTHER" id="PTHR43792">
    <property type="entry name" value="GNAT FAMILY, PUTATIVE (AFU_ORTHOLOGUE AFUA_3G00765)-RELATED-RELATED"/>
    <property type="match status" value="1"/>
</dbReference>